<evidence type="ECO:0000313" key="2">
    <source>
        <dbReference type="Proteomes" id="UP000294937"/>
    </source>
</evidence>
<name>A0A4R3L5Y9_9BACL</name>
<dbReference type="NCBIfam" id="TIGR01549">
    <property type="entry name" value="HAD-SF-IA-v1"/>
    <property type="match status" value="1"/>
</dbReference>
<dbReference type="InterPro" id="IPR050155">
    <property type="entry name" value="HAD-like_hydrolase_sf"/>
</dbReference>
<dbReference type="Pfam" id="PF13419">
    <property type="entry name" value="HAD_2"/>
    <property type="match status" value="1"/>
</dbReference>
<dbReference type="AlphaFoldDB" id="A0A4R3L5Y9"/>
<dbReference type="EMBL" id="SMAG01000004">
    <property type="protein sequence ID" value="TCS94240.1"/>
    <property type="molecule type" value="Genomic_DNA"/>
</dbReference>
<dbReference type="SUPFAM" id="SSF56784">
    <property type="entry name" value="HAD-like"/>
    <property type="match status" value="1"/>
</dbReference>
<reference evidence="1 2" key="1">
    <citation type="submission" date="2019-03" db="EMBL/GenBank/DDBJ databases">
        <title>Genomic Encyclopedia of Type Strains, Phase IV (KMG-IV): sequencing the most valuable type-strain genomes for metagenomic binning, comparative biology and taxonomic classification.</title>
        <authorList>
            <person name="Goeker M."/>
        </authorList>
    </citation>
    <scope>NUCLEOTIDE SEQUENCE [LARGE SCALE GENOMIC DNA]</scope>
    <source>
        <strain evidence="1 2">DSM 45707</strain>
    </source>
</reference>
<dbReference type="PRINTS" id="PR00413">
    <property type="entry name" value="HADHALOGNASE"/>
</dbReference>
<dbReference type="GO" id="GO:0005829">
    <property type="term" value="C:cytosol"/>
    <property type="evidence" value="ECO:0007669"/>
    <property type="project" value="TreeGrafter"/>
</dbReference>
<dbReference type="GO" id="GO:0008967">
    <property type="term" value="F:phosphoglycolate phosphatase activity"/>
    <property type="evidence" value="ECO:0007669"/>
    <property type="project" value="TreeGrafter"/>
</dbReference>
<dbReference type="InterPro" id="IPR006439">
    <property type="entry name" value="HAD-SF_hydro_IA"/>
</dbReference>
<organism evidence="1 2">
    <name type="scientific">Hazenella coriacea</name>
    <dbReference type="NCBI Taxonomy" id="1179467"/>
    <lineage>
        <taxon>Bacteria</taxon>
        <taxon>Bacillati</taxon>
        <taxon>Bacillota</taxon>
        <taxon>Bacilli</taxon>
        <taxon>Bacillales</taxon>
        <taxon>Thermoactinomycetaceae</taxon>
        <taxon>Hazenella</taxon>
    </lineage>
</organism>
<keyword evidence="2" id="KW-1185">Reference proteome</keyword>
<dbReference type="InterPro" id="IPR041492">
    <property type="entry name" value="HAD_2"/>
</dbReference>
<dbReference type="PANTHER" id="PTHR43434">
    <property type="entry name" value="PHOSPHOGLYCOLATE PHOSPHATASE"/>
    <property type="match status" value="1"/>
</dbReference>
<dbReference type="InterPro" id="IPR036412">
    <property type="entry name" value="HAD-like_sf"/>
</dbReference>
<dbReference type="OrthoDB" id="9792518at2"/>
<keyword evidence="1" id="KW-0378">Hydrolase</keyword>
<dbReference type="RefSeq" id="WP_131924729.1">
    <property type="nucleotide sequence ID" value="NZ_SMAG01000004.1"/>
</dbReference>
<dbReference type="SFLD" id="SFLDG01129">
    <property type="entry name" value="C1.5:_HAD__Beta-PGM__Phosphata"/>
    <property type="match status" value="1"/>
</dbReference>
<dbReference type="InterPro" id="IPR023214">
    <property type="entry name" value="HAD_sf"/>
</dbReference>
<dbReference type="PANTHER" id="PTHR43434:SF1">
    <property type="entry name" value="PHOSPHOGLYCOLATE PHOSPHATASE"/>
    <property type="match status" value="1"/>
</dbReference>
<evidence type="ECO:0000313" key="1">
    <source>
        <dbReference type="EMBL" id="TCS94240.1"/>
    </source>
</evidence>
<dbReference type="InterPro" id="IPR023198">
    <property type="entry name" value="PGP-like_dom2"/>
</dbReference>
<dbReference type="Gene3D" id="3.40.50.1000">
    <property type="entry name" value="HAD superfamily/HAD-like"/>
    <property type="match status" value="1"/>
</dbReference>
<proteinExistence type="predicted"/>
<dbReference type="Gene3D" id="1.10.150.240">
    <property type="entry name" value="Putative phosphatase, domain 2"/>
    <property type="match status" value="1"/>
</dbReference>
<gene>
    <name evidence="1" type="ORF">EDD58_104108</name>
</gene>
<dbReference type="Proteomes" id="UP000294937">
    <property type="component" value="Unassembled WGS sequence"/>
</dbReference>
<accession>A0A4R3L5Y9</accession>
<dbReference type="GO" id="GO:0006281">
    <property type="term" value="P:DNA repair"/>
    <property type="evidence" value="ECO:0007669"/>
    <property type="project" value="TreeGrafter"/>
</dbReference>
<dbReference type="SFLD" id="SFLDS00003">
    <property type="entry name" value="Haloacid_Dehalogenase"/>
    <property type="match status" value="1"/>
</dbReference>
<protein>
    <submittedName>
        <fullName evidence="1">HAD superfamily hydrolase (TIGR01549 family)</fullName>
    </submittedName>
</protein>
<comment type="caution">
    <text evidence="1">The sequence shown here is derived from an EMBL/GenBank/DDBJ whole genome shotgun (WGS) entry which is preliminary data.</text>
</comment>
<sequence>MRAIIFDLDGTLFQTEKVAVPAFQQTFNSLQQHQLYDGSIPSETKIQSVFGMTHQEIWENLLPDADEKTREIADQWMLQEELKLFKEGKSECYPGVKETLQQLKKQGWTLMIASNGVGPYVRGALESQGILHWFREVYTAGDYETKSKTDLVRICIEKHGIQVGYMVGDRSSDVEAGKENRLPVIGCRYSGFPQFGESDELADADFVITTFSEILDHVR</sequence>